<dbReference type="AlphaFoldDB" id="A0A5Q3Q9Z0"/>
<dbReference type="Pfam" id="PF01850">
    <property type="entry name" value="PIN"/>
    <property type="match status" value="1"/>
</dbReference>
<dbReference type="RefSeq" id="WP_154077878.1">
    <property type="nucleotide sequence ID" value="NZ_CP045929.1"/>
</dbReference>
<sequence length="128" mass="14043">MIVLDADVIIAHFDASNVHHERAETLLTREIGEDFGANPLTLAEVLVVPARDNRLETVRTALRELEVQELPFPDDTAVKLAELRAATGLKMPDCCVLLTAEHCAARVASFDDRVIQAAITRNVEALSQ</sequence>
<keyword evidence="5 6" id="KW-0460">Magnesium</keyword>
<evidence type="ECO:0000313" key="9">
    <source>
        <dbReference type="Proteomes" id="UP000371041"/>
    </source>
</evidence>
<dbReference type="EC" id="3.1.-.-" evidence="6"/>
<evidence type="ECO:0000256" key="3">
    <source>
        <dbReference type="ARBA" id="ARBA00022723"/>
    </source>
</evidence>
<evidence type="ECO:0000259" key="7">
    <source>
        <dbReference type="Pfam" id="PF01850"/>
    </source>
</evidence>
<name>A0A5Q3Q9Z0_9PSEU</name>
<evidence type="ECO:0000256" key="1">
    <source>
        <dbReference type="ARBA" id="ARBA00022649"/>
    </source>
</evidence>
<proteinExistence type="inferred from homology"/>
<dbReference type="HAMAP" id="MF_00265">
    <property type="entry name" value="VapC_Nob1"/>
    <property type="match status" value="1"/>
</dbReference>
<evidence type="ECO:0000256" key="5">
    <source>
        <dbReference type="ARBA" id="ARBA00022842"/>
    </source>
</evidence>
<dbReference type="CDD" id="cd09854">
    <property type="entry name" value="PIN_VapC-like"/>
    <property type="match status" value="1"/>
</dbReference>
<dbReference type="InterPro" id="IPR002716">
    <property type="entry name" value="PIN_dom"/>
</dbReference>
<dbReference type="EMBL" id="CP045929">
    <property type="protein sequence ID" value="QGK71302.1"/>
    <property type="molecule type" value="Genomic_DNA"/>
</dbReference>
<protein>
    <recommendedName>
        <fullName evidence="6">Ribonuclease VapC</fullName>
        <shortName evidence="6">RNase VapC</shortName>
        <ecNumber evidence="6">3.1.-.-</ecNumber>
    </recommendedName>
    <alternativeName>
        <fullName evidence="6">Toxin VapC</fullName>
    </alternativeName>
</protein>
<keyword evidence="3 6" id="KW-0479">Metal-binding</keyword>
<gene>
    <name evidence="6" type="primary">vapC</name>
    <name evidence="8" type="ORF">GIY23_18825</name>
</gene>
<comment type="similarity">
    <text evidence="6">Belongs to the PINc/VapC protein family.</text>
</comment>
<keyword evidence="1 6" id="KW-1277">Toxin-antitoxin system</keyword>
<evidence type="ECO:0000256" key="2">
    <source>
        <dbReference type="ARBA" id="ARBA00022722"/>
    </source>
</evidence>
<evidence type="ECO:0000256" key="6">
    <source>
        <dbReference type="HAMAP-Rule" id="MF_00265"/>
    </source>
</evidence>
<dbReference type="GO" id="GO:0000287">
    <property type="term" value="F:magnesium ion binding"/>
    <property type="evidence" value="ECO:0007669"/>
    <property type="project" value="UniProtKB-UniRule"/>
</dbReference>
<feature type="domain" description="PIN" evidence="7">
    <location>
        <begin position="2"/>
        <end position="117"/>
    </location>
</feature>
<comment type="function">
    <text evidence="6">Toxic component of a toxin-antitoxin (TA) system. An RNase.</text>
</comment>
<dbReference type="InterPro" id="IPR029060">
    <property type="entry name" value="PIN-like_dom_sf"/>
</dbReference>
<evidence type="ECO:0000256" key="4">
    <source>
        <dbReference type="ARBA" id="ARBA00022801"/>
    </source>
</evidence>
<feature type="binding site" evidence="6">
    <location>
        <position position="93"/>
    </location>
    <ligand>
        <name>Mg(2+)</name>
        <dbReference type="ChEBI" id="CHEBI:18420"/>
    </ligand>
</feature>
<dbReference type="InterPro" id="IPR022907">
    <property type="entry name" value="VapC_family"/>
</dbReference>
<keyword evidence="4 6" id="KW-0378">Hydrolase</keyword>
<dbReference type="GO" id="GO:0016787">
    <property type="term" value="F:hydrolase activity"/>
    <property type="evidence" value="ECO:0007669"/>
    <property type="project" value="UniProtKB-KW"/>
</dbReference>
<feature type="binding site" evidence="6">
    <location>
        <position position="5"/>
    </location>
    <ligand>
        <name>Mg(2+)</name>
        <dbReference type="ChEBI" id="CHEBI:18420"/>
    </ligand>
</feature>
<dbReference type="SUPFAM" id="SSF88723">
    <property type="entry name" value="PIN domain-like"/>
    <property type="match status" value="1"/>
</dbReference>
<dbReference type="GO" id="GO:0004540">
    <property type="term" value="F:RNA nuclease activity"/>
    <property type="evidence" value="ECO:0007669"/>
    <property type="project" value="InterPro"/>
</dbReference>
<reference evidence="9" key="1">
    <citation type="submission" date="2019-11" db="EMBL/GenBank/DDBJ databases">
        <title>The complete genome sequence of Saccharopolyspora sp. E2A.</title>
        <authorList>
            <person name="Zhang G."/>
        </authorList>
    </citation>
    <scope>NUCLEOTIDE SEQUENCE [LARGE SCALE GENOMIC DNA]</scope>
    <source>
        <strain evidence="9">E2A</strain>
    </source>
</reference>
<evidence type="ECO:0000313" key="8">
    <source>
        <dbReference type="EMBL" id="QGK71302.1"/>
    </source>
</evidence>
<keyword evidence="6" id="KW-0800">Toxin</keyword>
<dbReference type="KEGG" id="sace:GIY23_18825"/>
<organism evidence="8 9">
    <name type="scientific">Allosaccharopolyspora coralli</name>
    <dbReference type="NCBI Taxonomy" id="2665642"/>
    <lineage>
        <taxon>Bacteria</taxon>
        <taxon>Bacillati</taxon>
        <taxon>Actinomycetota</taxon>
        <taxon>Actinomycetes</taxon>
        <taxon>Pseudonocardiales</taxon>
        <taxon>Pseudonocardiaceae</taxon>
        <taxon>Allosaccharopolyspora</taxon>
    </lineage>
</organism>
<accession>A0A5Q3Q9Z0</accession>
<comment type="cofactor">
    <cofactor evidence="6">
        <name>Mg(2+)</name>
        <dbReference type="ChEBI" id="CHEBI:18420"/>
    </cofactor>
</comment>
<dbReference type="Proteomes" id="UP000371041">
    <property type="component" value="Chromosome"/>
</dbReference>
<dbReference type="Gene3D" id="3.40.50.1010">
    <property type="entry name" value="5'-nuclease"/>
    <property type="match status" value="1"/>
</dbReference>
<keyword evidence="2 6" id="KW-0540">Nuclease</keyword>
<keyword evidence="9" id="KW-1185">Reference proteome</keyword>
<dbReference type="GO" id="GO:0090729">
    <property type="term" value="F:toxin activity"/>
    <property type="evidence" value="ECO:0007669"/>
    <property type="project" value="UniProtKB-KW"/>
</dbReference>